<name>A0A2P8QZ92_9BACT</name>
<comment type="caution">
    <text evidence="5">The sequence shown here is derived from an EMBL/GenBank/DDBJ whole genome shotgun (WGS) entry which is preliminary data.</text>
</comment>
<keyword evidence="3" id="KW-0812">Transmembrane</keyword>
<sequence length="322" mass="37622">MYDVSIIVPIYNTEKYIEKCLVSLFEQDYKNIEYVFINDETMDNSMQILSNVLKRYPDRKEDVKIINNEKNYGSSMSRKIGIEASTGLYTIQIDSDDWCELDMISSLYNKAVSENADIVCCDFFENCMLKKVYVKEDYDIILEKDSIINSFFLGEIHPSLCNKLVKRNLYNSLDFPKGSFGEDLYISLQLFYFSDKISYLNSAFLHYNRVNLSSVTSRKNNINDIKEIFLKVKNFLESKEIYDKFKDAFHSKIFIMTITNYNGNFSKTINSISEDLNKLKYIYIAKVGFMKKIAFTIAFFGFDGLYFSIKRGWMGVKKGIKI</sequence>
<dbReference type="OrthoDB" id="9802649at2"/>
<gene>
    <name evidence="5" type="ORF">CQ405_07135</name>
</gene>
<keyword evidence="1" id="KW-0328">Glycosyltransferase</keyword>
<evidence type="ECO:0000256" key="3">
    <source>
        <dbReference type="SAM" id="Phobius"/>
    </source>
</evidence>
<evidence type="ECO:0000313" key="5">
    <source>
        <dbReference type="EMBL" id="PSM51562.1"/>
    </source>
</evidence>
<evidence type="ECO:0000259" key="4">
    <source>
        <dbReference type="Pfam" id="PF00535"/>
    </source>
</evidence>
<keyword evidence="6" id="KW-1185">Reference proteome</keyword>
<dbReference type="InterPro" id="IPR001173">
    <property type="entry name" value="Glyco_trans_2-like"/>
</dbReference>
<keyword evidence="3" id="KW-1133">Transmembrane helix</keyword>
<feature type="transmembrane region" description="Helical" evidence="3">
    <location>
        <begin position="289"/>
        <end position="309"/>
    </location>
</feature>
<dbReference type="PANTHER" id="PTHR22916:SF51">
    <property type="entry name" value="GLYCOSYLTRANSFERASE EPSH-RELATED"/>
    <property type="match status" value="1"/>
</dbReference>
<dbReference type="Proteomes" id="UP000240535">
    <property type="component" value="Unassembled WGS sequence"/>
</dbReference>
<organism evidence="5 6">
    <name type="scientific">Campylobacter blaseri</name>
    <dbReference type="NCBI Taxonomy" id="2042961"/>
    <lineage>
        <taxon>Bacteria</taxon>
        <taxon>Pseudomonadati</taxon>
        <taxon>Campylobacterota</taxon>
        <taxon>Epsilonproteobacteria</taxon>
        <taxon>Campylobacterales</taxon>
        <taxon>Campylobacteraceae</taxon>
        <taxon>Campylobacter</taxon>
    </lineage>
</organism>
<evidence type="ECO:0000256" key="1">
    <source>
        <dbReference type="ARBA" id="ARBA00022676"/>
    </source>
</evidence>
<keyword evidence="2 5" id="KW-0808">Transferase</keyword>
<dbReference type="GO" id="GO:0016758">
    <property type="term" value="F:hexosyltransferase activity"/>
    <property type="evidence" value="ECO:0007669"/>
    <property type="project" value="UniProtKB-ARBA"/>
</dbReference>
<dbReference type="InterPro" id="IPR029044">
    <property type="entry name" value="Nucleotide-diphossugar_trans"/>
</dbReference>
<dbReference type="RefSeq" id="WP_106872146.1">
    <property type="nucleotide sequence ID" value="NZ_CP053841.1"/>
</dbReference>
<dbReference type="EMBL" id="PDHH01000006">
    <property type="protein sequence ID" value="PSM51562.1"/>
    <property type="molecule type" value="Genomic_DNA"/>
</dbReference>
<reference evidence="6" key="1">
    <citation type="submission" date="2017-10" db="EMBL/GenBank/DDBJ databases">
        <title>Campylobacter species from seals.</title>
        <authorList>
            <person name="Gilbert M.J."/>
            <person name="Zomer A.L."/>
            <person name="Timmerman A.J."/>
            <person name="Duim B."/>
            <person name="Wagenaar J.A."/>
        </authorList>
    </citation>
    <scope>NUCLEOTIDE SEQUENCE [LARGE SCALE GENOMIC DNA]</scope>
    <source>
        <strain evidence="6">17S00004-5</strain>
    </source>
</reference>
<protein>
    <submittedName>
        <fullName evidence="5">Glycosyltransferase</fullName>
    </submittedName>
</protein>
<proteinExistence type="predicted"/>
<feature type="domain" description="Glycosyltransferase 2-like" evidence="4">
    <location>
        <begin position="5"/>
        <end position="169"/>
    </location>
</feature>
<dbReference type="Pfam" id="PF00535">
    <property type="entry name" value="Glycos_transf_2"/>
    <property type="match status" value="1"/>
</dbReference>
<dbReference type="SUPFAM" id="SSF53448">
    <property type="entry name" value="Nucleotide-diphospho-sugar transferases"/>
    <property type="match status" value="1"/>
</dbReference>
<dbReference type="PANTHER" id="PTHR22916">
    <property type="entry name" value="GLYCOSYLTRANSFERASE"/>
    <property type="match status" value="1"/>
</dbReference>
<dbReference type="AlphaFoldDB" id="A0A2P8QZ92"/>
<keyword evidence="3" id="KW-0472">Membrane</keyword>
<dbReference type="CDD" id="cd00761">
    <property type="entry name" value="Glyco_tranf_GTA_type"/>
    <property type="match status" value="1"/>
</dbReference>
<dbReference type="Gene3D" id="3.90.550.10">
    <property type="entry name" value="Spore Coat Polysaccharide Biosynthesis Protein SpsA, Chain A"/>
    <property type="match status" value="1"/>
</dbReference>
<evidence type="ECO:0000313" key="6">
    <source>
        <dbReference type="Proteomes" id="UP000240535"/>
    </source>
</evidence>
<evidence type="ECO:0000256" key="2">
    <source>
        <dbReference type="ARBA" id="ARBA00022679"/>
    </source>
</evidence>
<accession>A0A2P8QZ92</accession>